<dbReference type="Proteomes" id="UP000032452">
    <property type="component" value="Unassembled WGS sequence"/>
</dbReference>
<dbReference type="EMBL" id="JYON01000036">
    <property type="protein sequence ID" value="KJH69704.1"/>
    <property type="molecule type" value="Genomic_DNA"/>
</dbReference>
<organism evidence="2 3">
    <name type="scientific">Aliterella atlantica CENA595</name>
    <dbReference type="NCBI Taxonomy" id="1618023"/>
    <lineage>
        <taxon>Bacteria</taxon>
        <taxon>Bacillati</taxon>
        <taxon>Cyanobacteriota</taxon>
        <taxon>Cyanophyceae</taxon>
        <taxon>Chroococcidiopsidales</taxon>
        <taxon>Aliterellaceae</taxon>
        <taxon>Aliterella</taxon>
    </lineage>
</organism>
<keyword evidence="1" id="KW-0812">Transmembrane</keyword>
<accession>A0A0D8ZMP3</accession>
<keyword evidence="1" id="KW-1133">Transmembrane helix</keyword>
<name>A0A0D8ZMP3_9CYAN</name>
<comment type="caution">
    <text evidence="2">The sequence shown here is derived from an EMBL/GenBank/DDBJ whole genome shotgun (WGS) entry which is preliminary data.</text>
</comment>
<keyword evidence="3" id="KW-1185">Reference proteome</keyword>
<evidence type="ECO:0000256" key="1">
    <source>
        <dbReference type="SAM" id="Phobius"/>
    </source>
</evidence>
<dbReference type="AlphaFoldDB" id="A0A0D8ZMP3"/>
<proteinExistence type="predicted"/>
<sequence length="93" mass="10790">MQSESTSYSSEMLLTVIYFFVFAVSLIIIKSFKSYQTGKIQDATSKRSSQIPCKLCRFFSHNYYLKCAVHPDLALKAEAINCPDYYPRHNIYK</sequence>
<evidence type="ECO:0000313" key="2">
    <source>
        <dbReference type="EMBL" id="KJH69704.1"/>
    </source>
</evidence>
<reference evidence="2 3" key="1">
    <citation type="submission" date="2015-02" db="EMBL/GenBank/DDBJ databases">
        <title>Draft genome of a novel marine cyanobacterium (Chroococcales) isolated from South Atlantic Ocean.</title>
        <authorList>
            <person name="Rigonato J."/>
            <person name="Alvarenga D.O."/>
            <person name="Branco L.H."/>
            <person name="Varani A.M."/>
            <person name="Brandini F.P."/>
            <person name="Fiore M.F."/>
        </authorList>
    </citation>
    <scope>NUCLEOTIDE SEQUENCE [LARGE SCALE GENOMIC DNA]</scope>
    <source>
        <strain evidence="2 3">CENA595</strain>
    </source>
</reference>
<protein>
    <submittedName>
        <fullName evidence="2">Uncharacterized protein</fullName>
    </submittedName>
</protein>
<dbReference type="STRING" id="1618023.UH38_22540"/>
<feature type="transmembrane region" description="Helical" evidence="1">
    <location>
        <begin position="12"/>
        <end position="29"/>
    </location>
</feature>
<keyword evidence="1" id="KW-0472">Membrane</keyword>
<gene>
    <name evidence="2" type="ORF">UH38_22540</name>
</gene>
<evidence type="ECO:0000313" key="3">
    <source>
        <dbReference type="Proteomes" id="UP000032452"/>
    </source>
</evidence>